<dbReference type="SUPFAM" id="SSF54695">
    <property type="entry name" value="POZ domain"/>
    <property type="match status" value="1"/>
</dbReference>
<dbReference type="InParanoid" id="A0A6P8YP47"/>
<dbReference type="InterPro" id="IPR000210">
    <property type="entry name" value="BTB/POZ_dom"/>
</dbReference>
<dbReference type="PROSITE" id="PS50097">
    <property type="entry name" value="BTB"/>
    <property type="match status" value="1"/>
</dbReference>
<comment type="function">
    <text evidence="8">Putative transcription factor required for axon growth and guidance in the central and peripheral nervous systems. Repels CNS axons away from the midline by promoting the expression of the midline repellent sli and its receptor robo.</text>
</comment>
<dbReference type="GO" id="GO:0035167">
    <property type="term" value="P:larval lymph gland hemopoiesis"/>
    <property type="evidence" value="ECO:0007669"/>
    <property type="project" value="UniProtKB-ARBA"/>
</dbReference>
<keyword evidence="7" id="KW-0539">Nucleus</keyword>
<dbReference type="CDD" id="cd18315">
    <property type="entry name" value="BTB_POZ_BAB-like"/>
    <property type="match status" value="1"/>
</dbReference>
<evidence type="ECO:0000256" key="8">
    <source>
        <dbReference type="ARBA" id="ARBA00037382"/>
    </source>
</evidence>
<feature type="domain" description="BTB" evidence="9">
    <location>
        <begin position="24"/>
        <end position="90"/>
    </location>
</feature>
<dbReference type="InterPro" id="IPR011333">
    <property type="entry name" value="SKP1/BTB/POZ_sf"/>
</dbReference>
<dbReference type="Gene3D" id="3.30.710.10">
    <property type="entry name" value="Potassium Channel Kv1.1, Chain A"/>
    <property type="match status" value="1"/>
</dbReference>
<dbReference type="GeneID" id="117643927"/>
<dbReference type="GO" id="GO:0007526">
    <property type="term" value="P:larval somatic muscle development"/>
    <property type="evidence" value="ECO:0007669"/>
    <property type="project" value="UniProtKB-ARBA"/>
</dbReference>
<dbReference type="GO" id="GO:0005634">
    <property type="term" value="C:nucleus"/>
    <property type="evidence" value="ECO:0007669"/>
    <property type="project" value="UniProtKB-SubCell"/>
</dbReference>
<proteinExistence type="predicted"/>
<evidence type="ECO:0000313" key="10">
    <source>
        <dbReference type="Proteomes" id="UP000515158"/>
    </source>
</evidence>
<evidence type="ECO:0000256" key="6">
    <source>
        <dbReference type="ARBA" id="ARBA00023163"/>
    </source>
</evidence>
<dbReference type="GO" id="GO:0006357">
    <property type="term" value="P:regulation of transcription by RNA polymerase II"/>
    <property type="evidence" value="ECO:0007669"/>
    <property type="project" value="TreeGrafter"/>
</dbReference>
<keyword evidence="5" id="KW-0805">Transcription regulation</keyword>
<dbReference type="AlphaFoldDB" id="A0A6P8YP47"/>
<keyword evidence="4" id="KW-0524">Neurogenesis</keyword>
<dbReference type="GO" id="GO:0007464">
    <property type="term" value="P:R3/R4 cell fate commitment"/>
    <property type="evidence" value="ECO:0007669"/>
    <property type="project" value="UniProtKB-ARBA"/>
</dbReference>
<evidence type="ECO:0000256" key="2">
    <source>
        <dbReference type="ARBA" id="ARBA00022473"/>
    </source>
</evidence>
<dbReference type="GO" id="GO:0016199">
    <property type="term" value="P:axon midline choice point recognition"/>
    <property type="evidence" value="ECO:0007669"/>
    <property type="project" value="UniProtKB-ARBA"/>
</dbReference>
<keyword evidence="6" id="KW-0804">Transcription</keyword>
<organism evidence="11">
    <name type="scientific">Thrips palmi</name>
    <name type="common">Melon thrips</name>
    <dbReference type="NCBI Taxonomy" id="161013"/>
    <lineage>
        <taxon>Eukaryota</taxon>
        <taxon>Metazoa</taxon>
        <taxon>Ecdysozoa</taxon>
        <taxon>Arthropoda</taxon>
        <taxon>Hexapoda</taxon>
        <taxon>Insecta</taxon>
        <taxon>Pterygota</taxon>
        <taxon>Neoptera</taxon>
        <taxon>Paraneoptera</taxon>
        <taxon>Thysanoptera</taxon>
        <taxon>Terebrantia</taxon>
        <taxon>Thripoidea</taxon>
        <taxon>Thripidae</taxon>
        <taxon>Thrips</taxon>
    </lineage>
</organism>
<keyword evidence="2" id="KW-0217">Developmental protein</keyword>
<gene>
    <name evidence="11" type="primary">LOC117643927</name>
</gene>
<evidence type="ECO:0000256" key="4">
    <source>
        <dbReference type="ARBA" id="ARBA00022902"/>
    </source>
</evidence>
<sequence length="211" mass="23281">MDGMQHCLGVLSYLRQLLSSESFVDVTLCCLGGSLRAHRVLLSACSPYLQKLLLEHPSSEHTTIILADVHREDMRALLQFMYTGGVAVSRDRLGSFLLTAEALQVKVLKDVSDSYPSSSPDVKVAVAELQQCCPPGFAKPPPRPLGGMCPPACGLLPEHAYEAMMHLPHHLPPHLQVPCQEVFCVFGLYNDHVIKTPDYNCRILFKQGWTG</sequence>
<keyword evidence="3" id="KW-0221">Differentiation</keyword>
<dbReference type="RefSeq" id="XP_034239005.1">
    <property type="nucleotide sequence ID" value="XM_034383114.1"/>
</dbReference>
<accession>A0A6P8YP47</accession>
<dbReference type="KEGG" id="tpal:117643927"/>
<dbReference type="PANTHER" id="PTHR23110:SF111">
    <property type="entry name" value="LONGITUDINALS LACKING PROTEIN, ISOFORMS F_I_K_T"/>
    <property type="match status" value="1"/>
</dbReference>
<dbReference type="GO" id="GO:0045476">
    <property type="term" value="P:nurse cell apoptotic process"/>
    <property type="evidence" value="ECO:0007669"/>
    <property type="project" value="UniProtKB-ARBA"/>
</dbReference>
<dbReference type="SMART" id="SM00225">
    <property type="entry name" value="BTB"/>
    <property type="match status" value="1"/>
</dbReference>
<name>A0A6P8YP47_THRPL</name>
<evidence type="ECO:0000256" key="5">
    <source>
        <dbReference type="ARBA" id="ARBA00023015"/>
    </source>
</evidence>
<evidence type="ECO:0000259" key="9">
    <source>
        <dbReference type="PROSITE" id="PS50097"/>
    </source>
</evidence>
<dbReference type="GO" id="GO:0008406">
    <property type="term" value="P:gonad development"/>
    <property type="evidence" value="ECO:0007669"/>
    <property type="project" value="UniProtKB-ARBA"/>
</dbReference>
<dbReference type="InterPro" id="IPR051095">
    <property type="entry name" value="Dros_DevTransReg"/>
</dbReference>
<evidence type="ECO:0000256" key="1">
    <source>
        <dbReference type="ARBA" id="ARBA00004123"/>
    </source>
</evidence>
<evidence type="ECO:0000256" key="3">
    <source>
        <dbReference type="ARBA" id="ARBA00022782"/>
    </source>
</evidence>
<evidence type="ECO:0000256" key="7">
    <source>
        <dbReference type="ARBA" id="ARBA00023242"/>
    </source>
</evidence>
<dbReference type="PANTHER" id="PTHR23110">
    <property type="entry name" value="BTB DOMAIN TRANSCRIPTION FACTOR"/>
    <property type="match status" value="1"/>
</dbReference>
<reference evidence="11" key="1">
    <citation type="submission" date="2025-08" db="UniProtKB">
        <authorList>
            <consortium name="RefSeq"/>
        </authorList>
    </citation>
    <scope>IDENTIFICATION</scope>
    <source>
        <tissue evidence="11">Total insect</tissue>
    </source>
</reference>
<dbReference type="OrthoDB" id="10261408at2759"/>
<protein>
    <submittedName>
        <fullName evidence="11">Protein tramtrack, beta isoform-like</fullName>
    </submittedName>
</protein>
<dbReference type="Proteomes" id="UP000515158">
    <property type="component" value="Unplaced"/>
</dbReference>
<evidence type="ECO:0000313" key="11">
    <source>
        <dbReference type="RefSeq" id="XP_034239005.1"/>
    </source>
</evidence>
<dbReference type="GO" id="GO:0048813">
    <property type="term" value="P:dendrite morphogenesis"/>
    <property type="evidence" value="ECO:0007669"/>
    <property type="project" value="UniProtKB-ARBA"/>
</dbReference>
<dbReference type="GO" id="GO:0045467">
    <property type="term" value="P:R7 cell development"/>
    <property type="evidence" value="ECO:0007669"/>
    <property type="project" value="UniProtKB-ARBA"/>
</dbReference>
<dbReference type="Pfam" id="PF00651">
    <property type="entry name" value="BTB"/>
    <property type="match status" value="1"/>
</dbReference>
<keyword evidence="10" id="KW-1185">Reference proteome</keyword>
<comment type="subcellular location">
    <subcellularLocation>
        <location evidence="1">Nucleus</location>
    </subcellularLocation>
</comment>